<evidence type="ECO:0000313" key="1">
    <source>
        <dbReference type="Proteomes" id="UP000887580"/>
    </source>
</evidence>
<dbReference type="Proteomes" id="UP000887580">
    <property type="component" value="Unplaced"/>
</dbReference>
<sequence>MTAHQILIDFQMKRFELFKTQDPTNGDFDVAFDLNGKILYANKFMLSPISTTFKSILSKISTSPNELIKIENYCYDDFYEFF</sequence>
<name>A0AC35GJD3_9BILA</name>
<protein>
    <submittedName>
        <fullName evidence="2">BTB domain-containing protein</fullName>
    </submittedName>
</protein>
<evidence type="ECO:0000313" key="2">
    <source>
        <dbReference type="WBParaSite" id="PS1159_v2.g5996.t1"/>
    </source>
</evidence>
<proteinExistence type="predicted"/>
<dbReference type="WBParaSite" id="PS1159_v2.g5996.t1">
    <property type="protein sequence ID" value="PS1159_v2.g5996.t1"/>
    <property type="gene ID" value="PS1159_v2.g5996"/>
</dbReference>
<accession>A0AC35GJD3</accession>
<reference evidence="2" key="1">
    <citation type="submission" date="2022-11" db="UniProtKB">
        <authorList>
            <consortium name="WormBaseParasite"/>
        </authorList>
    </citation>
    <scope>IDENTIFICATION</scope>
</reference>
<organism evidence="1 2">
    <name type="scientific">Panagrolaimus sp. PS1159</name>
    <dbReference type="NCBI Taxonomy" id="55785"/>
    <lineage>
        <taxon>Eukaryota</taxon>
        <taxon>Metazoa</taxon>
        <taxon>Ecdysozoa</taxon>
        <taxon>Nematoda</taxon>
        <taxon>Chromadorea</taxon>
        <taxon>Rhabditida</taxon>
        <taxon>Tylenchina</taxon>
        <taxon>Panagrolaimomorpha</taxon>
        <taxon>Panagrolaimoidea</taxon>
        <taxon>Panagrolaimidae</taxon>
        <taxon>Panagrolaimus</taxon>
    </lineage>
</organism>